<evidence type="ECO:0008006" key="2">
    <source>
        <dbReference type="Google" id="ProtNLM"/>
    </source>
</evidence>
<dbReference type="OrthoDB" id="352059at2"/>
<organism evidence="1">
    <name type="scientific">Borrelia bissettiae</name>
    <name type="common">Borreliella bissettiae</name>
    <dbReference type="NCBI Taxonomy" id="64897"/>
    <lineage>
        <taxon>Bacteria</taxon>
        <taxon>Pseudomonadati</taxon>
        <taxon>Spirochaetota</taxon>
        <taxon>Spirochaetia</taxon>
        <taxon>Spirochaetales</taxon>
        <taxon>Borreliaceae</taxon>
        <taxon>Borreliella</taxon>
    </lineage>
</organism>
<protein>
    <recommendedName>
        <fullName evidence="2">Lipoprotein</fullName>
    </recommendedName>
</protein>
<dbReference type="PROSITE" id="PS51257">
    <property type="entry name" value="PROKAR_LIPOPROTEIN"/>
    <property type="match status" value="1"/>
</dbReference>
<accession>A0A1L8Z9U4</accession>
<feature type="non-terminal residue" evidence="1">
    <location>
        <position position="129"/>
    </location>
</feature>
<dbReference type="NCBIfam" id="NF033721">
    <property type="entry name" value="P12_lipo"/>
    <property type="match status" value="1"/>
</dbReference>
<dbReference type="EMBL" id="JNBW01000513">
    <property type="protein sequence ID" value="OJH14515.1"/>
    <property type="molecule type" value="Genomic_DNA"/>
</dbReference>
<proteinExistence type="predicted"/>
<reference evidence="1" key="2">
    <citation type="submission" date="2015-07" db="EMBL/GenBank/DDBJ databases">
        <authorList>
            <person name="Noorani M."/>
        </authorList>
    </citation>
    <scope>NUCLEOTIDE SEQUENCE</scope>
    <source>
        <strain evidence="1">CO275</strain>
        <plasmid evidence="1">unnamed</plasmid>
    </source>
</reference>
<dbReference type="InterPro" id="IPR058057">
    <property type="entry name" value="BBH37-like"/>
</dbReference>
<keyword evidence="1" id="KW-0614">Plasmid</keyword>
<sequence>MKKIILAIYMLMLLILLSCNTSSLNELMSKTKEKFIAKKEDSGSIKKTQKDGKIVEQYLEEREKQIVQADPVESVNAENLVILNFPYYPQKEIEIKEEDLSPSTDEEKEAEKVISDVKSALVDLKFSKL</sequence>
<evidence type="ECO:0000313" key="1">
    <source>
        <dbReference type="EMBL" id="OJH14515.1"/>
    </source>
</evidence>
<comment type="caution">
    <text evidence="1">The sequence shown here is derived from an EMBL/GenBank/DDBJ whole genome shotgun (WGS) entry which is preliminary data.</text>
</comment>
<name>A0A1L8Z9U4_BORBI</name>
<reference evidence="1" key="1">
    <citation type="journal article" date="2015" name="Microbiology">
        <title>Similarities in murine infection and immune response to Borrelia bissettii and Borrelia burgdorferi sensu stricto.</title>
        <authorList>
            <person name="Leydet B.F.Jr."/>
            <person name="Liang F.T."/>
        </authorList>
    </citation>
    <scope>NUCLEOTIDE SEQUENCE [LARGE SCALE GENOMIC DNA]</scope>
    <source>
        <strain evidence="1">CO275</strain>
        <plasmid evidence="1">unnamed</plasmid>
    </source>
</reference>
<geneLocation type="plasmid" evidence="1">
    <name>unnamed</name>
</geneLocation>
<dbReference type="AlphaFoldDB" id="A0A1L8Z9U4"/>
<gene>
    <name evidence="1" type="ORF">ER70_08325</name>
</gene>